<proteinExistence type="predicted"/>
<name>A0A6J6VSA0_9ZZZZ</name>
<dbReference type="EMBL" id="CAEZZX010000054">
    <property type="protein sequence ID" value="CAB4775382.1"/>
    <property type="molecule type" value="Genomic_DNA"/>
</dbReference>
<protein>
    <submittedName>
        <fullName evidence="2">Unannotated protein</fullName>
    </submittedName>
</protein>
<accession>A0A6J6VSA0</accession>
<dbReference type="Pfam" id="PF10708">
    <property type="entry name" value="DUF2510"/>
    <property type="match status" value="1"/>
</dbReference>
<evidence type="ECO:0000259" key="1">
    <source>
        <dbReference type="Pfam" id="PF10708"/>
    </source>
</evidence>
<feature type="domain" description="DUF2510" evidence="1">
    <location>
        <begin position="104"/>
        <end position="129"/>
    </location>
</feature>
<gene>
    <name evidence="2" type="ORF">UFOPK2938_00380</name>
</gene>
<sequence length="131" mass="14750">MTTFTGYMVHVDFDGTTLNIVGHNKMSKIALAGQSWDQPLILNRSEIVNVIVKQPNAIAIMFINGRIDLFTTDGRRIQLHFRRKQRADLQGLAAALTQHSPTPAGWYADPNDSTINRYWDGSSWTDDTSSR</sequence>
<dbReference type="InterPro" id="IPR018929">
    <property type="entry name" value="DUF2510"/>
</dbReference>
<reference evidence="2" key="1">
    <citation type="submission" date="2020-05" db="EMBL/GenBank/DDBJ databases">
        <authorList>
            <person name="Chiriac C."/>
            <person name="Salcher M."/>
            <person name="Ghai R."/>
            <person name="Kavagutti S V."/>
        </authorList>
    </citation>
    <scope>NUCLEOTIDE SEQUENCE</scope>
</reference>
<dbReference type="AlphaFoldDB" id="A0A6J6VSA0"/>
<evidence type="ECO:0000313" key="2">
    <source>
        <dbReference type="EMBL" id="CAB4775382.1"/>
    </source>
</evidence>
<organism evidence="2">
    <name type="scientific">freshwater metagenome</name>
    <dbReference type="NCBI Taxonomy" id="449393"/>
    <lineage>
        <taxon>unclassified sequences</taxon>
        <taxon>metagenomes</taxon>
        <taxon>ecological metagenomes</taxon>
    </lineage>
</organism>